<gene>
    <name evidence="1" type="ORF">QFC19_008436</name>
</gene>
<organism evidence="1 2">
    <name type="scientific">Naganishia cerealis</name>
    <dbReference type="NCBI Taxonomy" id="610337"/>
    <lineage>
        <taxon>Eukaryota</taxon>
        <taxon>Fungi</taxon>
        <taxon>Dikarya</taxon>
        <taxon>Basidiomycota</taxon>
        <taxon>Agaricomycotina</taxon>
        <taxon>Tremellomycetes</taxon>
        <taxon>Filobasidiales</taxon>
        <taxon>Filobasidiaceae</taxon>
        <taxon>Naganishia</taxon>
    </lineage>
</organism>
<reference evidence="1" key="1">
    <citation type="submission" date="2023-04" db="EMBL/GenBank/DDBJ databases">
        <title>Draft Genome sequencing of Naganishia species isolated from polar environments using Oxford Nanopore Technology.</title>
        <authorList>
            <person name="Leo P."/>
            <person name="Venkateswaran K."/>
        </authorList>
    </citation>
    <scope>NUCLEOTIDE SEQUENCE</scope>
    <source>
        <strain evidence="1">MNA-CCFEE 5261</strain>
    </source>
</reference>
<dbReference type="EMBL" id="JASBWR010000126">
    <property type="protein sequence ID" value="KAJ9093230.1"/>
    <property type="molecule type" value="Genomic_DNA"/>
</dbReference>
<accession>A0ACC2V284</accession>
<sequence length="388" mass="43072">MDANHSSSGPLAGLPPACHALLDAKTKKQLSFAQISEMIGKPEVWTAALFYGQAKTPRSLFPGLALTPPQPDAETLTKLSQVLDIFEPALHEGLGGSYTVHRGETWTWPPKFGDGIMSAIDFRTSVKRKADPKGDRVVITMDGKVRSFVRETITKPEEPAYTFGPWQGAVMLMVGTTLWLSSMTTNMPPEGGKGVGEFRAIYQKTDVCHSLTGTLQNWWRKSLVYRDITWLSLILCAFHFFSQEFDKKRREAKVKAIGEELKKKDKAEKERKEIFAERRRMETLLEGKHSTYVHPKPPRALKVNKAPEGQPGMAMSYMYQAVEGGLARVNKAPILENAPVLMSSTDERYAGSGAKDKTVPTWFQYPSESSSSKDKGGNAKDKSDAKAK</sequence>
<protein>
    <submittedName>
        <fullName evidence="1">Uncharacterized protein</fullName>
    </submittedName>
</protein>
<dbReference type="Proteomes" id="UP001241377">
    <property type="component" value="Unassembled WGS sequence"/>
</dbReference>
<evidence type="ECO:0000313" key="2">
    <source>
        <dbReference type="Proteomes" id="UP001241377"/>
    </source>
</evidence>
<proteinExistence type="predicted"/>
<evidence type="ECO:0000313" key="1">
    <source>
        <dbReference type="EMBL" id="KAJ9093230.1"/>
    </source>
</evidence>
<comment type="caution">
    <text evidence="1">The sequence shown here is derived from an EMBL/GenBank/DDBJ whole genome shotgun (WGS) entry which is preliminary data.</text>
</comment>
<name>A0ACC2V284_9TREE</name>
<keyword evidence="2" id="KW-1185">Reference proteome</keyword>